<dbReference type="PANTHER" id="PTHR30386">
    <property type="entry name" value="MEMBRANE FUSION SUBUNIT OF EMRAB-TOLC MULTIDRUG EFFLUX PUMP"/>
    <property type="match status" value="1"/>
</dbReference>
<evidence type="ECO:0000256" key="1">
    <source>
        <dbReference type="SAM" id="Coils"/>
    </source>
</evidence>
<feature type="compositionally biased region" description="Polar residues" evidence="2">
    <location>
        <begin position="1"/>
        <end position="11"/>
    </location>
</feature>
<dbReference type="Proteomes" id="UP001143330">
    <property type="component" value="Unassembled WGS sequence"/>
</dbReference>
<protein>
    <submittedName>
        <fullName evidence="5">Multidrug resistance protein</fullName>
    </submittedName>
</protein>
<dbReference type="AlphaFoldDB" id="A0A9W6JT35"/>
<evidence type="ECO:0000259" key="4">
    <source>
        <dbReference type="Pfam" id="PF25917"/>
    </source>
</evidence>
<dbReference type="InterPro" id="IPR050739">
    <property type="entry name" value="MFP"/>
</dbReference>
<feature type="transmembrane region" description="Helical" evidence="3">
    <location>
        <begin position="47"/>
        <end position="67"/>
    </location>
</feature>
<proteinExistence type="predicted"/>
<dbReference type="InterPro" id="IPR058625">
    <property type="entry name" value="MdtA-like_BSH"/>
</dbReference>
<evidence type="ECO:0000256" key="2">
    <source>
        <dbReference type="SAM" id="MobiDB-lite"/>
    </source>
</evidence>
<dbReference type="Gene3D" id="2.40.50.100">
    <property type="match status" value="1"/>
</dbReference>
<evidence type="ECO:0000313" key="5">
    <source>
        <dbReference type="EMBL" id="GLK82697.1"/>
    </source>
</evidence>
<feature type="region of interest" description="Disordered" evidence="2">
    <location>
        <begin position="1"/>
        <end position="38"/>
    </location>
</feature>
<keyword evidence="3" id="KW-0472">Membrane</keyword>
<gene>
    <name evidence="5" type="ORF">GCM10017653_07660</name>
</gene>
<keyword evidence="3" id="KW-0812">Transmembrane</keyword>
<keyword evidence="6" id="KW-1185">Reference proteome</keyword>
<dbReference type="SUPFAM" id="SSF111369">
    <property type="entry name" value="HlyD-like secretion proteins"/>
    <property type="match status" value="2"/>
</dbReference>
<evidence type="ECO:0000313" key="6">
    <source>
        <dbReference type="Proteomes" id="UP001143330"/>
    </source>
</evidence>
<dbReference type="EMBL" id="BSFM01000004">
    <property type="protein sequence ID" value="GLK82697.1"/>
    <property type="molecule type" value="Genomic_DNA"/>
</dbReference>
<dbReference type="Gene3D" id="1.10.287.470">
    <property type="entry name" value="Helix hairpin bin"/>
    <property type="match status" value="1"/>
</dbReference>
<feature type="compositionally biased region" description="Polar residues" evidence="2">
    <location>
        <begin position="19"/>
        <end position="35"/>
    </location>
</feature>
<organism evidence="5 6">
    <name type="scientific">Ancylobacter defluvii</name>
    <dbReference type="NCBI Taxonomy" id="1282440"/>
    <lineage>
        <taxon>Bacteria</taxon>
        <taxon>Pseudomonadati</taxon>
        <taxon>Pseudomonadota</taxon>
        <taxon>Alphaproteobacteria</taxon>
        <taxon>Hyphomicrobiales</taxon>
        <taxon>Xanthobacteraceae</taxon>
        <taxon>Ancylobacter</taxon>
    </lineage>
</organism>
<accession>A0A9W6JT35</accession>
<feature type="domain" description="Multidrug resistance protein MdtA-like barrel-sandwich hybrid" evidence="4">
    <location>
        <begin position="92"/>
        <end position="281"/>
    </location>
</feature>
<comment type="caution">
    <text evidence="5">The sequence shown here is derived from an EMBL/GenBank/DDBJ whole genome shotgun (WGS) entry which is preliminary data.</text>
</comment>
<dbReference type="Gene3D" id="2.40.30.170">
    <property type="match status" value="1"/>
</dbReference>
<sequence length="389" mass="41490">MSVATPSSDFQQKAEVYPATSQPSVPQGPASSPQPGTKHRLVRGGMLLPLVAVTIVSAFMVLAITRWDYWLGVAAVQSTDDATVRAELTGLAARVTGNVVEVAVRDYQSVRQGDLLMRIDPADYEVAVARAEAGVAGARAALENLDNQVALQKALILQAQAQLTSTQARAVQAEQERERQYNLLQSTYGTRQKVEQVEADLAIAKAAQQAATAAVLAQKEQLNVLEGTRGQRDAELQTAQASLAGARLQLGYTRILAPFDGIVGQRQVQPGDYVTVGGSLISIVPLPRVYVIANYKETQLTNVVAGQPASMTVDTFPGATLNGHVENLSPASGSQFALLPPDNATGNFTKVVQRIPVRIALDPGQLLIERLRPGMSVVTSIHTDGQVRQ</sequence>
<reference evidence="5" key="2">
    <citation type="submission" date="2023-01" db="EMBL/GenBank/DDBJ databases">
        <authorList>
            <person name="Sun Q."/>
            <person name="Evtushenko L."/>
        </authorList>
    </citation>
    <scope>NUCLEOTIDE SEQUENCE</scope>
    <source>
        <strain evidence="5">VKM B-2789</strain>
    </source>
</reference>
<dbReference type="PANTHER" id="PTHR30386:SF24">
    <property type="entry name" value="MULTIDRUG RESISTANCE EFFLUX PUMP"/>
    <property type="match status" value="1"/>
</dbReference>
<keyword evidence="3" id="KW-1133">Transmembrane helix</keyword>
<reference evidence="5" key="1">
    <citation type="journal article" date="2014" name="Int. J. Syst. Evol. Microbiol.">
        <title>Complete genome sequence of Corynebacterium casei LMG S-19264T (=DSM 44701T), isolated from a smear-ripened cheese.</title>
        <authorList>
            <consortium name="US DOE Joint Genome Institute (JGI-PGF)"/>
            <person name="Walter F."/>
            <person name="Albersmeier A."/>
            <person name="Kalinowski J."/>
            <person name="Ruckert C."/>
        </authorList>
    </citation>
    <scope>NUCLEOTIDE SEQUENCE</scope>
    <source>
        <strain evidence="5">VKM B-2789</strain>
    </source>
</reference>
<evidence type="ECO:0000256" key="3">
    <source>
        <dbReference type="SAM" id="Phobius"/>
    </source>
</evidence>
<feature type="coiled-coil region" evidence="1">
    <location>
        <begin position="128"/>
        <end position="176"/>
    </location>
</feature>
<dbReference type="Pfam" id="PF25917">
    <property type="entry name" value="BSH_RND"/>
    <property type="match status" value="1"/>
</dbReference>
<keyword evidence="1" id="KW-0175">Coiled coil</keyword>
<name>A0A9W6JT35_9HYPH</name>